<protein>
    <recommendedName>
        <fullName evidence="4">Lipoprotein</fullName>
    </recommendedName>
</protein>
<evidence type="ECO:0000313" key="2">
    <source>
        <dbReference type="EMBL" id="QIS11790.1"/>
    </source>
</evidence>
<evidence type="ECO:0000313" key="3">
    <source>
        <dbReference type="Proteomes" id="UP000503540"/>
    </source>
</evidence>
<evidence type="ECO:0008006" key="4">
    <source>
        <dbReference type="Google" id="ProtNLM"/>
    </source>
</evidence>
<dbReference type="EMBL" id="CP046172">
    <property type="protein sequence ID" value="QIS11790.1"/>
    <property type="molecule type" value="Genomic_DNA"/>
</dbReference>
<feature type="chain" id="PRO_5039158493" description="Lipoprotein" evidence="1">
    <location>
        <begin position="20"/>
        <end position="161"/>
    </location>
</feature>
<dbReference type="KEGG" id="nah:F5544_19610"/>
<evidence type="ECO:0000256" key="1">
    <source>
        <dbReference type="SAM" id="SignalP"/>
    </source>
</evidence>
<feature type="signal peptide" evidence="1">
    <location>
        <begin position="1"/>
        <end position="19"/>
    </location>
</feature>
<organism evidence="2 3">
    <name type="scientific">Nocardia arthritidis</name>
    <dbReference type="NCBI Taxonomy" id="228602"/>
    <lineage>
        <taxon>Bacteria</taxon>
        <taxon>Bacillati</taxon>
        <taxon>Actinomycetota</taxon>
        <taxon>Actinomycetes</taxon>
        <taxon>Mycobacteriales</taxon>
        <taxon>Nocardiaceae</taxon>
        <taxon>Nocardia</taxon>
    </lineage>
</organism>
<accession>A0A6G9YF79</accession>
<dbReference type="RefSeq" id="WP_167474553.1">
    <property type="nucleotide sequence ID" value="NZ_CP046172.1"/>
</dbReference>
<dbReference type="AlphaFoldDB" id="A0A6G9YF79"/>
<keyword evidence="3" id="KW-1185">Reference proteome</keyword>
<reference evidence="2 3" key="1">
    <citation type="journal article" date="2019" name="ACS Chem. Biol.">
        <title>Identification and Mobilization of a Cryptic Antibiotic Biosynthesis Gene Locus from a Human-Pathogenic Nocardia Isolate.</title>
        <authorList>
            <person name="Herisse M."/>
            <person name="Ishida K."/>
            <person name="Porter J.L."/>
            <person name="Howden B."/>
            <person name="Hertweck C."/>
            <person name="Stinear T.P."/>
            <person name="Pidot S.J."/>
        </authorList>
    </citation>
    <scope>NUCLEOTIDE SEQUENCE [LARGE SCALE GENOMIC DNA]</scope>
    <source>
        <strain evidence="2 3">AUSMDU00012717</strain>
    </source>
</reference>
<sequence>MKRMFVVAVAAVAVLGVGACSGKSDSKTAAPTTSAATSAKAAPASAPANAAKSAGTKQACTDSEAAFKDLAGKQDEIKSEAAAGNYEAVQAYYQSFTARIRKSSGVADDATVKNGLESIAKLGDAVVHATTTDELKDALMKFGTAATGDQFDKIGAICDAA</sequence>
<dbReference type="PROSITE" id="PS51257">
    <property type="entry name" value="PROKAR_LIPOPROTEIN"/>
    <property type="match status" value="1"/>
</dbReference>
<gene>
    <name evidence="2" type="ORF">F5544_19610</name>
</gene>
<name>A0A6G9YF79_9NOCA</name>
<dbReference type="Proteomes" id="UP000503540">
    <property type="component" value="Chromosome"/>
</dbReference>
<keyword evidence="1" id="KW-0732">Signal</keyword>
<proteinExistence type="predicted"/>